<dbReference type="InterPro" id="IPR036388">
    <property type="entry name" value="WH-like_DNA-bd_sf"/>
</dbReference>
<dbReference type="InterPro" id="IPR000524">
    <property type="entry name" value="Tscrpt_reg_HTH_GntR"/>
</dbReference>
<reference evidence="5 6" key="1">
    <citation type="journal article" date="2017" name="Nat. Commun.">
        <title>In situ click chemistry generation of cyclooxygenase-2 inhibitors.</title>
        <authorList>
            <person name="Bhardwaj A."/>
            <person name="Kaur J."/>
            <person name="Wuest M."/>
            <person name="Wuest F."/>
        </authorList>
    </citation>
    <scope>NUCLEOTIDE SEQUENCE [LARGE SCALE GENOMIC DNA]</scope>
    <source>
        <strain evidence="5">S2_012_000_R3_94</strain>
    </source>
</reference>
<evidence type="ECO:0000256" key="2">
    <source>
        <dbReference type="ARBA" id="ARBA00023125"/>
    </source>
</evidence>
<keyword evidence="1" id="KW-0805">Transcription regulation</keyword>
<keyword evidence="2" id="KW-0238">DNA-binding</keyword>
<dbReference type="CDD" id="cd07377">
    <property type="entry name" value="WHTH_GntR"/>
    <property type="match status" value="1"/>
</dbReference>
<feature type="domain" description="HTH gntR-type" evidence="4">
    <location>
        <begin position="1"/>
        <end position="68"/>
    </location>
</feature>
<evidence type="ECO:0000313" key="6">
    <source>
        <dbReference type="Proteomes" id="UP000315344"/>
    </source>
</evidence>
<dbReference type="PANTHER" id="PTHR43537:SF24">
    <property type="entry name" value="GLUCONATE OPERON TRANSCRIPTIONAL REPRESSOR"/>
    <property type="match status" value="1"/>
</dbReference>
<comment type="caution">
    <text evidence="5">The sequence shown here is derived from an EMBL/GenBank/DDBJ whole genome shotgun (WGS) entry which is preliminary data.</text>
</comment>
<evidence type="ECO:0000256" key="1">
    <source>
        <dbReference type="ARBA" id="ARBA00023015"/>
    </source>
</evidence>
<accession>A0A533I6N5</accession>
<gene>
    <name evidence="5" type="ORF">DI616_11385</name>
</gene>
<dbReference type="Pfam" id="PF00392">
    <property type="entry name" value="GntR"/>
    <property type="match status" value="1"/>
</dbReference>
<dbReference type="Gene3D" id="1.10.10.10">
    <property type="entry name" value="Winged helix-like DNA-binding domain superfamily/Winged helix DNA-binding domain"/>
    <property type="match status" value="1"/>
</dbReference>
<proteinExistence type="predicted"/>
<dbReference type="Gene3D" id="1.20.120.530">
    <property type="entry name" value="GntR ligand-binding domain-like"/>
    <property type="match status" value="1"/>
</dbReference>
<dbReference type="InterPro" id="IPR036390">
    <property type="entry name" value="WH_DNA-bd_sf"/>
</dbReference>
<evidence type="ECO:0000256" key="3">
    <source>
        <dbReference type="ARBA" id="ARBA00023163"/>
    </source>
</evidence>
<dbReference type="EMBL" id="VAFL01000008">
    <property type="protein sequence ID" value="TKW66094.1"/>
    <property type="molecule type" value="Genomic_DNA"/>
</dbReference>
<dbReference type="InterPro" id="IPR011711">
    <property type="entry name" value="GntR_C"/>
</dbReference>
<dbReference type="Proteomes" id="UP000315344">
    <property type="component" value="Unassembled WGS sequence"/>
</dbReference>
<dbReference type="PROSITE" id="PS50949">
    <property type="entry name" value="HTH_GNTR"/>
    <property type="match status" value="1"/>
</dbReference>
<dbReference type="SUPFAM" id="SSF46785">
    <property type="entry name" value="Winged helix' DNA-binding domain"/>
    <property type="match status" value="1"/>
</dbReference>
<dbReference type="PANTHER" id="PTHR43537">
    <property type="entry name" value="TRANSCRIPTIONAL REGULATOR, GNTR FAMILY"/>
    <property type="match status" value="1"/>
</dbReference>
<dbReference type="SMART" id="SM00895">
    <property type="entry name" value="FCD"/>
    <property type="match status" value="1"/>
</dbReference>
<evidence type="ECO:0000259" key="4">
    <source>
        <dbReference type="PROSITE" id="PS50949"/>
    </source>
</evidence>
<sequence length="214" mass="24226">MKVSETVYSRLRRRLVSGYYDPGTQLKEEALAADFGVSRTPIRNAIARLTSEGLLTPAEKRGALVTPWRLENTADVFALRILLEGHGAYLCAQNATFEQIDLLEQTCDEMERHFAAKSPDWVKKMDQGNLVIHEMLYEGSGSPHLRLSGKHLLEVPQVIGGFFIYEDADVEESLMQHREIVKAIKLRNGDWARSAVACHLNAALERFRRRSSEE</sequence>
<dbReference type="Pfam" id="PF07729">
    <property type="entry name" value="FCD"/>
    <property type="match status" value="1"/>
</dbReference>
<dbReference type="SUPFAM" id="SSF48008">
    <property type="entry name" value="GntR ligand-binding domain-like"/>
    <property type="match status" value="1"/>
</dbReference>
<evidence type="ECO:0000313" key="5">
    <source>
        <dbReference type="EMBL" id="TKW66094.1"/>
    </source>
</evidence>
<dbReference type="GO" id="GO:0003677">
    <property type="term" value="F:DNA binding"/>
    <property type="evidence" value="ECO:0007669"/>
    <property type="project" value="UniProtKB-KW"/>
</dbReference>
<keyword evidence="3" id="KW-0804">Transcription</keyword>
<protein>
    <submittedName>
        <fullName evidence="5">GntR family transcriptional regulator</fullName>
    </submittedName>
</protein>
<name>A0A533I6N5_PARDE</name>
<dbReference type="InterPro" id="IPR008920">
    <property type="entry name" value="TF_FadR/GntR_C"/>
</dbReference>
<dbReference type="PRINTS" id="PR00035">
    <property type="entry name" value="HTHGNTR"/>
</dbReference>
<dbReference type="AlphaFoldDB" id="A0A533I6N5"/>
<organism evidence="5 6">
    <name type="scientific">Paracoccus denitrificans</name>
    <dbReference type="NCBI Taxonomy" id="266"/>
    <lineage>
        <taxon>Bacteria</taxon>
        <taxon>Pseudomonadati</taxon>
        <taxon>Pseudomonadota</taxon>
        <taxon>Alphaproteobacteria</taxon>
        <taxon>Rhodobacterales</taxon>
        <taxon>Paracoccaceae</taxon>
        <taxon>Paracoccus</taxon>
    </lineage>
</organism>
<dbReference type="SMART" id="SM00345">
    <property type="entry name" value="HTH_GNTR"/>
    <property type="match status" value="1"/>
</dbReference>
<dbReference type="GO" id="GO:0003700">
    <property type="term" value="F:DNA-binding transcription factor activity"/>
    <property type="evidence" value="ECO:0007669"/>
    <property type="project" value="InterPro"/>
</dbReference>